<feature type="compositionally biased region" description="Polar residues" evidence="1">
    <location>
        <begin position="66"/>
        <end position="79"/>
    </location>
</feature>
<protein>
    <submittedName>
        <fullName evidence="3">PRC-barrel domain-containing protein</fullName>
    </submittedName>
</protein>
<dbReference type="RefSeq" id="WP_093657739.1">
    <property type="nucleotide sequence ID" value="NZ_FNHI01000015.1"/>
</dbReference>
<organism evidence="3 4">
    <name type="scientific">Streptomyces wuyuanensis</name>
    <dbReference type="NCBI Taxonomy" id="1196353"/>
    <lineage>
        <taxon>Bacteria</taxon>
        <taxon>Bacillati</taxon>
        <taxon>Actinomycetota</taxon>
        <taxon>Actinomycetes</taxon>
        <taxon>Kitasatosporales</taxon>
        <taxon>Streptomycetaceae</taxon>
        <taxon>Streptomyces</taxon>
    </lineage>
</organism>
<keyword evidence="4" id="KW-1185">Reference proteome</keyword>
<sequence>MLFTQAKGRNVIALTTAESLATVTGIAIAPAPARIAAVRVKTRGPGTQVTWNDVHSFGPDAVTVRTPDTIQGDQDTTAPTDKHHDPIGKRLLTETGQNLGSLDDIDFDETTGHIKRLIMAGQDIPGERLLGAGTYAIAVAAP</sequence>
<dbReference type="AlphaFoldDB" id="A0A1G9XC94"/>
<reference evidence="4" key="1">
    <citation type="submission" date="2016-10" db="EMBL/GenBank/DDBJ databases">
        <authorList>
            <person name="Varghese N."/>
            <person name="Submissions S."/>
        </authorList>
    </citation>
    <scope>NUCLEOTIDE SEQUENCE [LARGE SCALE GENOMIC DNA]</scope>
    <source>
        <strain evidence="4">CGMCC 4.7042</strain>
    </source>
</reference>
<dbReference type="Gene3D" id="2.30.30.240">
    <property type="entry name" value="PRC-barrel domain"/>
    <property type="match status" value="1"/>
</dbReference>
<gene>
    <name evidence="3" type="ORF">SAMN05444921_115197</name>
</gene>
<dbReference type="OrthoDB" id="4198549at2"/>
<feature type="domain" description="PRC-barrel" evidence="2">
    <location>
        <begin position="83"/>
        <end position="123"/>
    </location>
</feature>
<dbReference type="Proteomes" id="UP000199063">
    <property type="component" value="Unassembled WGS sequence"/>
</dbReference>
<dbReference type="SUPFAM" id="SSF50346">
    <property type="entry name" value="PRC-barrel domain"/>
    <property type="match status" value="1"/>
</dbReference>
<dbReference type="STRING" id="1196353.SAMN05444921_115197"/>
<feature type="region of interest" description="Disordered" evidence="1">
    <location>
        <begin position="65"/>
        <end position="86"/>
    </location>
</feature>
<proteinExistence type="predicted"/>
<accession>A0A1G9XC94</accession>
<dbReference type="InterPro" id="IPR011033">
    <property type="entry name" value="PRC_barrel-like_sf"/>
</dbReference>
<evidence type="ECO:0000313" key="3">
    <source>
        <dbReference type="EMBL" id="SDM94358.1"/>
    </source>
</evidence>
<evidence type="ECO:0000313" key="4">
    <source>
        <dbReference type="Proteomes" id="UP000199063"/>
    </source>
</evidence>
<evidence type="ECO:0000256" key="1">
    <source>
        <dbReference type="SAM" id="MobiDB-lite"/>
    </source>
</evidence>
<evidence type="ECO:0000259" key="2">
    <source>
        <dbReference type="Pfam" id="PF05239"/>
    </source>
</evidence>
<dbReference type="EMBL" id="FNHI01000015">
    <property type="protein sequence ID" value="SDM94358.1"/>
    <property type="molecule type" value="Genomic_DNA"/>
</dbReference>
<dbReference type="InterPro" id="IPR027275">
    <property type="entry name" value="PRC-brl_dom"/>
</dbReference>
<dbReference type="GeneID" id="40831830"/>
<name>A0A1G9XC94_9ACTN</name>
<dbReference type="Pfam" id="PF05239">
    <property type="entry name" value="PRC"/>
    <property type="match status" value="1"/>
</dbReference>